<dbReference type="GO" id="GO:0005524">
    <property type="term" value="F:ATP binding"/>
    <property type="evidence" value="ECO:0007669"/>
    <property type="project" value="InterPro"/>
</dbReference>
<feature type="domain" description="Protein kinase" evidence="1">
    <location>
        <begin position="27"/>
        <end position="292"/>
    </location>
</feature>
<evidence type="ECO:0000313" key="2">
    <source>
        <dbReference type="EMBL" id="KAK8730634.1"/>
    </source>
</evidence>
<organism evidence="2 3">
    <name type="scientific">Cherax quadricarinatus</name>
    <name type="common">Australian red claw crayfish</name>
    <dbReference type="NCBI Taxonomy" id="27406"/>
    <lineage>
        <taxon>Eukaryota</taxon>
        <taxon>Metazoa</taxon>
        <taxon>Ecdysozoa</taxon>
        <taxon>Arthropoda</taxon>
        <taxon>Crustacea</taxon>
        <taxon>Multicrustacea</taxon>
        <taxon>Malacostraca</taxon>
        <taxon>Eumalacostraca</taxon>
        <taxon>Eucarida</taxon>
        <taxon>Decapoda</taxon>
        <taxon>Pleocyemata</taxon>
        <taxon>Astacidea</taxon>
        <taxon>Parastacoidea</taxon>
        <taxon>Parastacidae</taxon>
        <taxon>Cherax</taxon>
    </lineage>
</organism>
<proteinExistence type="predicted"/>
<keyword evidence="3" id="KW-1185">Reference proteome</keyword>
<dbReference type="PROSITE" id="PS00109">
    <property type="entry name" value="PROTEIN_KINASE_TYR"/>
    <property type="match status" value="1"/>
</dbReference>
<dbReference type="Gene3D" id="1.10.510.10">
    <property type="entry name" value="Transferase(Phosphotransferase) domain 1"/>
    <property type="match status" value="1"/>
</dbReference>
<comment type="caution">
    <text evidence="2">The sequence shown here is derived from an EMBL/GenBank/DDBJ whole genome shotgun (WGS) entry which is preliminary data.</text>
</comment>
<dbReference type="PROSITE" id="PS50011">
    <property type="entry name" value="PROTEIN_KINASE_DOM"/>
    <property type="match status" value="1"/>
</dbReference>
<dbReference type="AlphaFoldDB" id="A0AAW0WY20"/>
<accession>A0AAW0WY20</accession>
<reference evidence="2 3" key="1">
    <citation type="journal article" date="2024" name="BMC Genomics">
        <title>Genome assembly of redclaw crayfish (Cherax quadricarinatus) provides insights into its immune adaptation and hypoxia tolerance.</title>
        <authorList>
            <person name="Liu Z."/>
            <person name="Zheng J."/>
            <person name="Li H."/>
            <person name="Fang K."/>
            <person name="Wang S."/>
            <person name="He J."/>
            <person name="Zhou D."/>
            <person name="Weng S."/>
            <person name="Chi M."/>
            <person name="Gu Z."/>
            <person name="He J."/>
            <person name="Li F."/>
            <person name="Wang M."/>
        </authorList>
    </citation>
    <scope>NUCLEOTIDE SEQUENCE [LARGE SCALE GENOMIC DNA]</scope>
    <source>
        <strain evidence="2">ZL_2023a</strain>
    </source>
</reference>
<gene>
    <name evidence="2" type="ORF">OTU49_007851</name>
</gene>
<dbReference type="InterPro" id="IPR011009">
    <property type="entry name" value="Kinase-like_dom_sf"/>
</dbReference>
<dbReference type="Proteomes" id="UP001445076">
    <property type="component" value="Unassembled WGS sequence"/>
</dbReference>
<dbReference type="Pfam" id="PF00069">
    <property type="entry name" value="Pkinase"/>
    <property type="match status" value="1"/>
</dbReference>
<dbReference type="InterPro" id="IPR008266">
    <property type="entry name" value="Tyr_kinase_AS"/>
</dbReference>
<dbReference type="EMBL" id="JARKIK010000063">
    <property type="protein sequence ID" value="KAK8730634.1"/>
    <property type="molecule type" value="Genomic_DNA"/>
</dbReference>
<name>A0AAW0WY20_CHEQU</name>
<evidence type="ECO:0000259" key="1">
    <source>
        <dbReference type="PROSITE" id="PS50011"/>
    </source>
</evidence>
<dbReference type="SUPFAM" id="SSF56112">
    <property type="entry name" value="Protein kinase-like (PK-like)"/>
    <property type="match status" value="1"/>
</dbReference>
<dbReference type="GO" id="GO:0004674">
    <property type="term" value="F:protein serine/threonine kinase activity"/>
    <property type="evidence" value="ECO:0007669"/>
    <property type="project" value="TreeGrafter"/>
</dbReference>
<dbReference type="PANTHER" id="PTHR24359">
    <property type="entry name" value="SERINE/THREONINE-PROTEIN KINASE SBK1"/>
    <property type="match status" value="1"/>
</dbReference>
<evidence type="ECO:0000313" key="3">
    <source>
        <dbReference type="Proteomes" id="UP001445076"/>
    </source>
</evidence>
<dbReference type="PANTHER" id="PTHR24359:SF1">
    <property type="entry name" value="INHIBITOR OF NUCLEAR FACTOR KAPPA-B KINASE EPSILON SUBUNIT HOMOLOG 1-RELATED"/>
    <property type="match status" value="1"/>
</dbReference>
<dbReference type="InterPro" id="IPR000719">
    <property type="entry name" value="Prot_kinase_dom"/>
</dbReference>
<sequence length="367" mass="42593">MCEVRRSNSFHGLSMVELPRWEVDRQFAEVRLLKESDGARVFSARRLQPFYSSVALKCMKKDATKRKDFLKEFYLNYYLGLHPNIITCYNEKFETSSSYGFVQELAPEGDLAKIVETESLGEARTKRVTEQIAFALEFIHKKNLVHRDVCTENIFVFDRELSLVKLGDFSKTQQEGALVKKLKVASPWAPPEVSVAVYNEGYHVHSSQDAWQLGILIFVCLTGSYPWSSADITDHDYKSWVAFLKRKTTKMPQCFRCFTPRLLRLLRRLLQPKPEKRFGVKEVYKYLSDPWLVKDKDQFDNVMDNTEQEPISRQKKSLLKHVETKLLELLRFHLNNSVACQEPEQVVQTHNSSEEEIYTASEGVSPT</sequence>
<protein>
    <recommendedName>
        <fullName evidence="1">Protein kinase domain-containing protein</fullName>
    </recommendedName>
</protein>